<dbReference type="AlphaFoldDB" id="A0A9D1JAI2"/>
<dbReference type="PANTHER" id="PTHR30576:SF0">
    <property type="entry name" value="UNDECAPRENYL-PHOSPHATE N-ACETYLGALACTOSAMINYL 1-PHOSPHATE TRANSFERASE-RELATED"/>
    <property type="match status" value="1"/>
</dbReference>
<comment type="subcellular location">
    <subcellularLocation>
        <location evidence="1">Membrane</location>
        <topology evidence="1">Multi-pass membrane protein</topology>
    </subcellularLocation>
</comment>
<comment type="similarity">
    <text evidence="2">Belongs to the bacterial sugar transferase family.</text>
</comment>
<evidence type="ECO:0000313" key="10">
    <source>
        <dbReference type="Proteomes" id="UP000823912"/>
    </source>
</evidence>
<dbReference type="GO" id="GO:0016780">
    <property type="term" value="F:phosphotransferase activity, for other substituted phosphate groups"/>
    <property type="evidence" value="ECO:0007669"/>
    <property type="project" value="TreeGrafter"/>
</dbReference>
<evidence type="ECO:0000256" key="7">
    <source>
        <dbReference type="SAM" id="Phobius"/>
    </source>
</evidence>
<proteinExistence type="inferred from homology"/>
<dbReference type="GO" id="GO:0016020">
    <property type="term" value="C:membrane"/>
    <property type="evidence" value="ECO:0007669"/>
    <property type="project" value="UniProtKB-SubCell"/>
</dbReference>
<sequence length="434" mass="49911">MFAVVWLECYFPSIEQPSFSYENIIMIGMYALFMFMFVRGMNGQNIGYLRITEMWLSQILAICLGTVVIYIEICVFARGYMNPVPLLGMAGAEALVVLICVYVIRVIYLKLYPPKDMVVIYEKRYPEELIGKLASGQEEFHLCDSICTDVGMKRLKEKIRESDAVILSDLPDQLRNTLVKYCYRYDIRTYVTPKISDIILRGAENVHMFYQPFLLSRNRGLPVEQRFVKRIFDIVVALVILAVTSPLFLLAAVSIRLCDGGRVIYRQERLTKDGKSFWMFKFRSMYEDAERDGPRLAAKGDGRITPVGKILRRLHIDELPQLINVLRGEMSIVGPRPERREIAAQYEKNIPEFPYRLKVKAGLTGYAQVNGKYNSTPYDKLKLDITYIENYSIWLDIKILLWTAKVLFQEENSEGVDEGCVTAVPPAKGEEEDV</sequence>
<evidence type="ECO:0000256" key="5">
    <source>
        <dbReference type="ARBA" id="ARBA00022989"/>
    </source>
</evidence>
<dbReference type="InterPro" id="IPR003362">
    <property type="entry name" value="Bact_transf"/>
</dbReference>
<dbReference type="InterPro" id="IPR017475">
    <property type="entry name" value="EPS_sugar_tfrase"/>
</dbReference>
<evidence type="ECO:0000259" key="8">
    <source>
        <dbReference type="Pfam" id="PF02397"/>
    </source>
</evidence>
<feature type="transmembrane region" description="Helical" evidence="7">
    <location>
        <begin position="231"/>
        <end position="253"/>
    </location>
</feature>
<dbReference type="EMBL" id="DVHM01000032">
    <property type="protein sequence ID" value="HIR70009.1"/>
    <property type="molecule type" value="Genomic_DNA"/>
</dbReference>
<dbReference type="PANTHER" id="PTHR30576">
    <property type="entry name" value="COLANIC BIOSYNTHESIS UDP-GLUCOSE LIPID CARRIER TRANSFERASE"/>
    <property type="match status" value="1"/>
</dbReference>
<evidence type="ECO:0000256" key="4">
    <source>
        <dbReference type="ARBA" id="ARBA00022692"/>
    </source>
</evidence>
<feature type="domain" description="Bacterial sugar transferase" evidence="8">
    <location>
        <begin position="229"/>
        <end position="408"/>
    </location>
</feature>
<evidence type="ECO:0000256" key="3">
    <source>
        <dbReference type="ARBA" id="ARBA00022679"/>
    </source>
</evidence>
<organism evidence="9 10">
    <name type="scientific">Candidatus Pullilachnospira gallistercoris</name>
    <dbReference type="NCBI Taxonomy" id="2840911"/>
    <lineage>
        <taxon>Bacteria</taxon>
        <taxon>Bacillati</taxon>
        <taxon>Bacillota</taxon>
        <taxon>Clostridia</taxon>
        <taxon>Lachnospirales</taxon>
        <taxon>Lachnospiraceae</taxon>
        <taxon>Lachnospiraceae incertae sedis</taxon>
        <taxon>Candidatus Pullilachnospira</taxon>
    </lineage>
</organism>
<accession>A0A9D1JAI2</accession>
<dbReference type="Pfam" id="PF02397">
    <property type="entry name" value="Bac_transf"/>
    <property type="match status" value="1"/>
</dbReference>
<keyword evidence="4 7" id="KW-0812">Transmembrane</keyword>
<evidence type="ECO:0000256" key="6">
    <source>
        <dbReference type="ARBA" id="ARBA00023136"/>
    </source>
</evidence>
<dbReference type="Proteomes" id="UP000823912">
    <property type="component" value="Unassembled WGS sequence"/>
</dbReference>
<feature type="transmembrane region" description="Helical" evidence="7">
    <location>
        <begin position="20"/>
        <end position="38"/>
    </location>
</feature>
<reference evidence="9" key="1">
    <citation type="submission" date="2020-10" db="EMBL/GenBank/DDBJ databases">
        <authorList>
            <person name="Gilroy R."/>
        </authorList>
    </citation>
    <scope>NUCLEOTIDE SEQUENCE</scope>
    <source>
        <strain evidence="9">ChiSjej5B23-6657</strain>
    </source>
</reference>
<evidence type="ECO:0000313" key="9">
    <source>
        <dbReference type="EMBL" id="HIR70009.1"/>
    </source>
</evidence>
<protein>
    <submittedName>
        <fullName evidence="9">Sugar transferase</fullName>
    </submittedName>
</protein>
<feature type="transmembrane region" description="Helical" evidence="7">
    <location>
        <begin position="59"/>
        <end position="80"/>
    </location>
</feature>
<gene>
    <name evidence="9" type="ORF">IAA55_01865</name>
</gene>
<evidence type="ECO:0000256" key="1">
    <source>
        <dbReference type="ARBA" id="ARBA00004141"/>
    </source>
</evidence>
<comment type="caution">
    <text evidence="9">The sequence shown here is derived from an EMBL/GenBank/DDBJ whole genome shotgun (WGS) entry which is preliminary data.</text>
</comment>
<evidence type="ECO:0000256" key="2">
    <source>
        <dbReference type="ARBA" id="ARBA00006464"/>
    </source>
</evidence>
<reference evidence="9" key="2">
    <citation type="journal article" date="2021" name="PeerJ">
        <title>Extensive microbial diversity within the chicken gut microbiome revealed by metagenomics and culture.</title>
        <authorList>
            <person name="Gilroy R."/>
            <person name="Ravi A."/>
            <person name="Getino M."/>
            <person name="Pursley I."/>
            <person name="Horton D.L."/>
            <person name="Alikhan N.F."/>
            <person name="Baker D."/>
            <person name="Gharbi K."/>
            <person name="Hall N."/>
            <person name="Watson M."/>
            <person name="Adriaenssens E.M."/>
            <person name="Foster-Nyarko E."/>
            <person name="Jarju S."/>
            <person name="Secka A."/>
            <person name="Antonio M."/>
            <person name="Oren A."/>
            <person name="Chaudhuri R.R."/>
            <person name="La Ragione R."/>
            <person name="Hildebrand F."/>
            <person name="Pallen M.J."/>
        </authorList>
    </citation>
    <scope>NUCLEOTIDE SEQUENCE</scope>
    <source>
        <strain evidence="9">ChiSjej5B23-6657</strain>
    </source>
</reference>
<name>A0A9D1JAI2_9FIRM</name>
<keyword evidence="6 7" id="KW-0472">Membrane</keyword>
<dbReference type="NCBIfam" id="TIGR03025">
    <property type="entry name" value="EPS_sugtrans"/>
    <property type="match status" value="1"/>
</dbReference>
<keyword evidence="5 7" id="KW-1133">Transmembrane helix</keyword>
<keyword evidence="3 9" id="KW-0808">Transferase</keyword>
<feature type="transmembrane region" description="Helical" evidence="7">
    <location>
        <begin position="86"/>
        <end position="108"/>
    </location>
</feature>